<feature type="compositionally biased region" description="Acidic residues" evidence="44">
    <location>
        <begin position="9"/>
        <end position="28"/>
    </location>
</feature>
<evidence type="ECO:0000256" key="3">
    <source>
        <dbReference type="ARBA" id="ARBA00004613"/>
    </source>
</evidence>
<dbReference type="FunFam" id="1.20.1270.60:FF:000036">
    <property type="entry name" value="Arf-GAP with SH3 domain, ANK repeat and PH domain-containing protein 3"/>
    <property type="match status" value="1"/>
</dbReference>
<dbReference type="InterPro" id="IPR004148">
    <property type="entry name" value="BAR_dom"/>
</dbReference>
<evidence type="ECO:0000256" key="39">
    <source>
        <dbReference type="ARBA" id="ARBA00081332"/>
    </source>
</evidence>
<dbReference type="InterPro" id="IPR036028">
    <property type="entry name" value="SH3-like_dom_sf"/>
</dbReference>
<evidence type="ECO:0000256" key="37">
    <source>
        <dbReference type="ARBA" id="ARBA00072809"/>
    </source>
</evidence>
<keyword evidence="16" id="KW-0735">Signal-anchor</keyword>
<feature type="region of interest" description="Disordered" evidence="44">
    <location>
        <begin position="953"/>
        <end position="977"/>
    </location>
</feature>
<comment type="catalytic activity">
    <reaction evidence="24">
        <text>a beta-D-galactosyl-(1-&gt;3)-N-acetyl-alpha-D-galactosaminyl derivative + CMP-N-acetyl-beta-neuraminate = an N-acetyl-alpha-neuraminyl-(2-&gt;3)-beta-D-galactosyl-(1-&gt;3)-N-acetyl-alpha-D-galactosaminyl derivative + CMP + H(+)</text>
        <dbReference type="Rhea" id="RHEA:21616"/>
        <dbReference type="ChEBI" id="CHEBI:15378"/>
        <dbReference type="ChEBI" id="CHEBI:57812"/>
        <dbReference type="ChEBI" id="CHEBI:60377"/>
        <dbReference type="ChEBI" id="CHEBI:133470"/>
        <dbReference type="ChEBI" id="CHEBI:139596"/>
        <dbReference type="EC" id="2.4.3.4"/>
    </reaction>
    <physiologicalReaction direction="left-to-right" evidence="24">
        <dbReference type="Rhea" id="RHEA:21617"/>
    </physiologicalReaction>
</comment>
<evidence type="ECO:0000256" key="27">
    <source>
        <dbReference type="ARBA" id="ARBA00039107"/>
    </source>
</evidence>
<name>M7BZR1_CHEMY</name>
<evidence type="ECO:0000256" key="14">
    <source>
        <dbReference type="ARBA" id="ARBA00022737"/>
    </source>
</evidence>
<evidence type="ECO:0000256" key="7">
    <source>
        <dbReference type="ARBA" id="ARBA00022443"/>
    </source>
</evidence>
<comment type="pathway">
    <text evidence="5">Glycolipid biosynthesis.</text>
</comment>
<dbReference type="GO" id="GO:0000139">
    <property type="term" value="C:Golgi membrane"/>
    <property type="evidence" value="ECO:0007669"/>
    <property type="project" value="UniProtKB-SubCell"/>
</dbReference>
<dbReference type="CDD" id="cd23966">
    <property type="entry name" value="GT29_ST3GAL1_2"/>
    <property type="match status" value="1"/>
</dbReference>
<dbReference type="Pfam" id="PF01412">
    <property type="entry name" value="ArfGap"/>
    <property type="match status" value="1"/>
</dbReference>
<evidence type="ECO:0000256" key="17">
    <source>
        <dbReference type="ARBA" id="ARBA00022989"/>
    </source>
</evidence>
<sequence length="1263" mass="142410">MPVESGPSQEEEISDEDVEGEGDPEAQDNLEVRDACTQELFFTPEEASQSQLLELREVQTGEEAPVCTAAFHSSPSQSSPVDSQDPLHTTPGPLQCSPAEVQYRCTALQRTRMPELISVQDFISQTLEDLSSPTTSSFTSHMGKCRGTVCSLEEALDSDRAVLQKMRKATKAEHASGQDLACHIEAHIAAQEKFSANYQSDGDEQLASAFTSFAEFSQKLLVPVKGLLQSLSHNINFALDSLVKRDLKELKGDFKKPFDKAWKDYENKLTKIEKEKRELAKQHGLVRSEVVGGEIAEEMEKERRMFQLNMCEYLIKVNEIQTKKGVDLLQNHIKHCNAQFNFFQECLKATETLKQFIEKLTPELQRMKVRQDEEKQQLCSLRDHLKTALQLEQKEDSASKQLRYNMHQLQGNKQYGTKKSGNLFKKSDGLRKVWQKRKCTIQNGYLTIFHSTLNRSPAKLNLLICQVKPNPDDRKCFDLVSHNRTYHFLAEDAKECTAWISVLSNSKEEALNVAFSREHGSRESSMEGLTRAIIEEIKCMPGNSVCCDCSAPDPSWLSINLGILICIECSGIHRELGVHHSRIQSLSLDKLATSELLFWELPCQKDIDKSLRAMEPAMRALRKDFIISKYVERKYAKKRSRSPAARRQELQEAIRWRDLFTLLQAYAEKVDLSEPVLEPVQEPGETVLHLAVLLADRTSLHIVDFLVQNSGSLVKQTVKGNTPLHYCCLHNKPECLKLFVRAKASITITNEAEETALDVARCMRHSLCEELLLQAQNNQFNMRVHVEYEWQLGQDDMYESDDDLDEKLGSLKERTPYPQSYYGAPATASQPWGNAAGLSKGAIPAPQGKLHDIYARPHSHTRDIPAAPGSASCVPPLPPHSVIRAPHVPLPAPPASAVDSGVRKILSLPLSMRHKRTSSDPVPWVPLSLMQPSHSSLAPAAPETVETLFEAGSSKGRRHGLPWTSQDPGGGPGPAQDMLPPLPSRDTLSKPRFFRVRALFDCQADREDELTFHVGEIIIVAEKEDYNWWKLQGSQSSVQFQEIIQQMFDILPSPTMDARPISRCRMCAVVGNSGHLRGSHHGREIDSHHWVLRMNRAQTAGFEEDVGTRTTHHFMYPESAMDLQPGVHLVLVPFKALDLKWVTSAFSTGKLRYTYTRVKQFIEADKSKVLILNPAFLKYIQDKWTQHHGRYPSTGFTALLFALHTCDQVSVFGYGADSSGNWHHYWEENRYPGAFRRTGVHDADFELALIKKLAAEGKISFYN</sequence>
<dbReference type="FunFam" id="3.90.1480.20:FF:000002">
    <property type="entry name" value="CMP-N-acetylneuraminate-beta-galactosamide- alpha-2,3-sialyltransferase 2"/>
    <property type="match status" value="1"/>
</dbReference>
<evidence type="ECO:0000256" key="24">
    <source>
        <dbReference type="ARBA" id="ARBA00036292"/>
    </source>
</evidence>
<keyword evidence="17" id="KW-1133">Transmembrane helix</keyword>
<dbReference type="GO" id="GO:0005096">
    <property type="term" value="F:GTPase activator activity"/>
    <property type="evidence" value="ECO:0007669"/>
    <property type="project" value="InterPro"/>
</dbReference>
<comment type="subunit">
    <text evidence="36">Homodimer; disulfide-linked. Homodimer formation occurs in the endoplasmic reticulum.</text>
</comment>
<evidence type="ECO:0000256" key="9">
    <source>
        <dbReference type="ARBA" id="ARBA00022525"/>
    </source>
</evidence>
<dbReference type="SUPFAM" id="SSF48403">
    <property type="entry name" value="Ankyrin repeat"/>
    <property type="match status" value="1"/>
</dbReference>
<evidence type="ECO:0000256" key="42">
    <source>
        <dbReference type="PROSITE-ProRule" id="PRU00192"/>
    </source>
</evidence>
<dbReference type="Pfam" id="PF00169">
    <property type="entry name" value="PH"/>
    <property type="match status" value="1"/>
</dbReference>
<evidence type="ECO:0000313" key="48">
    <source>
        <dbReference type="EMBL" id="EMP41335.1"/>
    </source>
</evidence>
<dbReference type="CDD" id="cd13251">
    <property type="entry name" value="PH_ASAP"/>
    <property type="match status" value="1"/>
</dbReference>
<evidence type="ECO:0000313" key="49">
    <source>
        <dbReference type="Proteomes" id="UP000031443"/>
    </source>
</evidence>
<dbReference type="SUPFAM" id="SSF50729">
    <property type="entry name" value="PH domain-like"/>
    <property type="match status" value="1"/>
</dbReference>
<evidence type="ECO:0000256" key="38">
    <source>
        <dbReference type="ARBA" id="ARBA00081228"/>
    </source>
</evidence>
<feature type="domain" description="PH" evidence="46">
    <location>
        <begin position="416"/>
        <end position="508"/>
    </location>
</feature>
<dbReference type="EC" id="2.4.3.4" evidence="27"/>
<dbReference type="eggNOG" id="KOG0521">
    <property type="taxonomic scope" value="Eukaryota"/>
</dbReference>
<evidence type="ECO:0000256" key="31">
    <source>
        <dbReference type="ARBA" id="ARBA00043673"/>
    </source>
</evidence>
<evidence type="ECO:0000256" key="8">
    <source>
        <dbReference type="ARBA" id="ARBA00022490"/>
    </source>
</evidence>
<keyword evidence="7 42" id="KW-0728">SH3 domain</keyword>
<dbReference type="SMART" id="SM00105">
    <property type="entry name" value="ArfGap"/>
    <property type="match status" value="1"/>
</dbReference>
<evidence type="ECO:0000256" key="26">
    <source>
        <dbReference type="ARBA" id="ARBA00039106"/>
    </source>
</evidence>
<keyword evidence="22" id="KW-1015">Disulfide bond</keyword>
<evidence type="ECO:0000256" key="10">
    <source>
        <dbReference type="ARBA" id="ARBA00022676"/>
    </source>
</evidence>
<dbReference type="GO" id="GO:0006629">
    <property type="term" value="P:lipid metabolic process"/>
    <property type="evidence" value="ECO:0007669"/>
    <property type="project" value="UniProtKB-KW"/>
</dbReference>
<evidence type="ECO:0000256" key="20">
    <source>
        <dbReference type="ARBA" id="ARBA00023098"/>
    </source>
</evidence>
<keyword evidence="9" id="KW-0964">Secreted</keyword>
<keyword evidence="19 41" id="KW-0040">ANK repeat</keyword>
<proteinExistence type="inferred from homology"/>
<evidence type="ECO:0000256" key="29">
    <source>
        <dbReference type="ARBA" id="ARBA00042990"/>
    </source>
</evidence>
<feature type="compositionally biased region" description="Low complexity" evidence="44">
    <location>
        <begin position="73"/>
        <end position="86"/>
    </location>
</feature>
<dbReference type="SMART" id="SM00326">
    <property type="entry name" value="SH3"/>
    <property type="match status" value="1"/>
</dbReference>
<evidence type="ECO:0000256" key="28">
    <source>
        <dbReference type="ARBA" id="ARBA00042448"/>
    </source>
</evidence>
<dbReference type="InterPro" id="IPR001849">
    <property type="entry name" value="PH_domain"/>
</dbReference>
<dbReference type="InterPro" id="IPR038508">
    <property type="entry name" value="ArfGAP_dom_sf"/>
</dbReference>
<evidence type="ECO:0000256" key="44">
    <source>
        <dbReference type="SAM" id="MobiDB-lite"/>
    </source>
</evidence>
<dbReference type="GO" id="GO:0008270">
    <property type="term" value="F:zinc ion binding"/>
    <property type="evidence" value="ECO:0007669"/>
    <property type="project" value="UniProtKB-KW"/>
</dbReference>
<evidence type="ECO:0000256" key="36">
    <source>
        <dbReference type="ARBA" id="ARBA00062545"/>
    </source>
</evidence>
<dbReference type="InterPro" id="IPR002110">
    <property type="entry name" value="Ankyrin_rpt"/>
</dbReference>
<comment type="catalytic activity">
    <reaction evidence="31">
        <text>a ganglioside GA1 (d18:1(4E)) + CMP-N-acetyl-beta-neuraminate = a ganglioside GM1b (d18:1(4E)) + CMP + H(+)</text>
        <dbReference type="Rhea" id="RHEA:47560"/>
        <dbReference type="ChEBI" id="CHEBI:15378"/>
        <dbReference type="ChEBI" id="CHEBI:27938"/>
        <dbReference type="ChEBI" id="CHEBI:57812"/>
        <dbReference type="ChEBI" id="CHEBI:60377"/>
        <dbReference type="ChEBI" id="CHEBI:78568"/>
    </reaction>
    <physiologicalReaction direction="left-to-right" evidence="31">
        <dbReference type="Rhea" id="RHEA:47561"/>
    </physiologicalReaction>
</comment>
<evidence type="ECO:0000256" key="41">
    <source>
        <dbReference type="PROSITE-ProRule" id="PRU00023"/>
    </source>
</evidence>
<evidence type="ECO:0000256" key="11">
    <source>
        <dbReference type="ARBA" id="ARBA00022679"/>
    </source>
</evidence>
<evidence type="ECO:0000256" key="21">
    <source>
        <dbReference type="ARBA" id="ARBA00023136"/>
    </source>
</evidence>
<evidence type="ECO:0000256" key="32">
    <source>
        <dbReference type="ARBA" id="ARBA00043773"/>
    </source>
</evidence>
<protein>
    <recommendedName>
        <fullName evidence="37">CMP-N-acetylneuraminate-beta-galactosamide-alpha-2,3-sialyltransferase 2</fullName>
        <ecNumber evidence="26">2.4.3.2</ecNumber>
        <ecNumber evidence="27">2.4.3.4</ecNumber>
    </recommendedName>
    <alternativeName>
        <fullName evidence="30">Gal-NAc6S</fullName>
    </alternativeName>
    <alternativeName>
        <fullName evidence="28">Gal-beta-1,3-GalNAc-alpha-2,3-sialyltransferase</fullName>
    </alternativeName>
    <alternativeName>
        <fullName evidence="29">Monosialoganglioside sialyltransferase</fullName>
    </alternativeName>
    <alternativeName>
        <fullName evidence="38">ST3Gal II</fullName>
    </alternativeName>
    <alternativeName>
        <fullName evidence="39">ST3GalA.2</fullName>
    </alternativeName>
    <alternativeName>
        <fullName evidence="40">Sialyltransferase 4B</fullName>
    </alternativeName>
</protein>
<feature type="domain" description="SH3" evidence="45">
    <location>
        <begin position="991"/>
        <end position="1053"/>
    </location>
</feature>
<keyword evidence="13" id="KW-0479">Metal-binding</keyword>
<dbReference type="PROSITE" id="PS50002">
    <property type="entry name" value="SH3"/>
    <property type="match status" value="1"/>
</dbReference>
<dbReference type="Proteomes" id="UP000031443">
    <property type="component" value="Unassembled WGS sequence"/>
</dbReference>
<dbReference type="InterPro" id="IPR011993">
    <property type="entry name" value="PH-like_dom_sf"/>
</dbReference>
<keyword evidence="20" id="KW-0443">Lipid metabolism</keyword>
<keyword evidence="10" id="KW-0328">Glycosyltransferase</keyword>
<organism evidence="48 49">
    <name type="scientific">Chelonia mydas</name>
    <name type="common">Green sea-turtle</name>
    <name type="synonym">Chelonia agassizi</name>
    <dbReference type="NCBI Taxonomy" id="8469"/>
    <lineage>
        <taxon>Eukaryota</taxon>
        <taxon>Metazoa</taxon>
        <taxon>Chordata</taxon>
        <taxon>Craniata</taxon>
        <taxon>Vertebrata</taxon>
        <taxon>Euteleostomi</taxon>
        <taxon>Archelosauria</taxon>
        <taxon>Testudinata</taxon>
        <taxon>Testudines</taxon>
        <taxon>Cryptodira</taxon>
        <taxon>Durocryptodira</taxon>
        <taxon>Americhelydia</taxon>
        <taxon>Chelonioidea</taxon>
        <taxon>Cheloniidae</taxon>
        <taxon>Chelonia</taxon>
    </lineage>
</organism>
<comment type="pathway">
    <text evidence="4">Protein modification; protein glycosylation.</text>
</comment>
<dbReference type="FunFam" id="1.25.40.950:FF:000001">
    <property type="entry name" value="Arf-GAP with SH3 domain, ANK repeat and PH domain-containing protein 1"/>
    <property type="match status" value="1"/>
</dbReference>
<keyword evidence="21" id="KW-0472">Membrane</keyword>
<comment type="catalytic activity">
    <reaction evidence="33">
        <text>a ganglioside GA1 + CMP-N-acetyl-beta-neuraminate = a ganglioside GM1b + CMP + H(+)</text>
        <dbReference type="Rhea" id="RHEA:48244"/>
        <dbReference type="ChEBI" id="CHEBI:15378"/>
        <dbReference type="ChEBI" id="CHEBI:57812"/>
        <dbReference type="ChEBI" id="CHEBI:60377"/>
        <dbReference type="ChEBI" id="CHEBI:88069"/>
        <dbReference type="ChEBI" id="CHEBI:90151"/>
    </reaction>
    <physiologicalReaction direction="left-to-right" evidence="33">
        <dbReference type="Rhea" id="RHEA:48245"/>
    </physiologicalReaction>
</comment>
<keyword evidence="11" id="KW-0808">Transferase</keyword>
<dbReference type="GO" id="GO:0047288">
    <property type="term" value="F:beta-D-galactosyl-(1-&gt;3)-N-acetyl-beta-D-galactosaminide alpha-2,3- sialyltransferase"/>
    <property type="evidence" value="ECO:0007669"/>
    <property type="project" value="UniProtKB-EC"/>
</dbReference>
<evidence type="ECO:0000256" key="5">
    <source>
        <dbReference type="ARBA" id="ARBA00004934"/>
    </source>
</evidence>
<feature type="region of interest" description="Disordered" evidence="44">
    <location>
        <begin position="70"/>
        <end position="96"/>
    </location>
</feature>
<evidence type="ECO:0000256" key="40">
    <source>
        <dbReference type="ARBA" id="ARBA00082805"/>
    </source>
</evidence>
<dbReference type="PROSITE" id="PS50003">
    <property type="entry name" value="PH_DOMAIN"/>
    <property type="match status" value="1"/>
</dbReference>
<keyword evidence="18" id="KW-0333">Golgi apparatus</keyword>
<dbReference type="EC" id="2.4.3.2" evidence="26"/>
<dbReference type="InterPro" id="IPR001164">
    <property type="entry name" value="ArfGAP_dom"/>
</dbReference>
<dbReference type="PROSITE" id="PS50088">
    <property type="entry name" value="ANK_REPEAT"/>
    <property type="match status" value="1"/>
</dbReference>
<dbReference type="Gene3D" id="1.25.40.20">
    <property type="entry name" value="Ankyrin repeat-containing domain"/>
    <property type="match status" value="1"/>
</dbReference>
<evidence type="ECO:0000256" key="2">
    <source>
        <dbReference type="ARBA" id="ARBA00004496"/>
    </source>
</evidence>
<dbReference type="GO" id="GO:0032580">
    <property type="term" value="C:Golgi cisterna membrane"/>
    <property type="evidence" value="ECO:0007669"/>
    <property type="project" value="UniProtKB-SubCell"/>
</dbReference>
<dbReference type="Pfam" id="PF00777">
    <property type="entry name" value="Glyco_transf_29"/>
    <property type="match status" value="1"/>
</dbReference>
<evidence type="ECO:0000256" key="34">
    <source>
        <dbReference type="ARBA" id="ARBA00047509"/>
    </source>
</evidence>
<evidence type="ECO:0000256" key="16">
    <source>
        <dbReference type="ARBA" id="ARBA00022968"/>
    </source>
</evidence>
<dbReference type="SUPFAM" id="SSF103657">
    <property type="entry name" value="BAR/IMD domain-like"/>
    <property type="match status" value="1"/>
</dbReference>
<evidence type="ECO:0000256" key="22">
    <source>
        <dbReference type="ARBA" id="ARBA00023157"/>
    </source>
</evidence>
<feature type="domain" description="Arf-GAP" evidence="47">
    <location>
        <begin position="531"/>
        <end position="600"/>
    </location>
</feature>
<dbReference type="SMART" id="SM00233">
    <property type="entry name" value="PH"/>
    <property type="match status" value="1"/>
</dbReference>
<evidence type="ECO:0000256" key="13">
    <source>
        <dbReference type="ARBA" id="ARBA00022723"/>
    </source>
</evidence>
<dbReference type="InterPro" id="IPR037844">
    <property type="entry name" value="PH_ASAP"/>
</dbReference>
<comment type="catalytic activity">
    <reaction evidence="35">
        <text>a globoside GalGb4Cer + CMP-N-acetyl-beta-neuraminate = a globoside MSGG + CMP + H(+)</text>
        <dbReference type="Rhea" id="RHEA:65372"/>
        <dbReference type="ChEBI" id="CHEBI:15378"/>
        <dbReference type="ChEBI" id="CHEBI:57812"/>
        <dbReference type="ChEBI" id="CHEBI:60377"/>
        <dbReference type="ChEBI" id="CHEBI:140623"/>
        <dbReference type="ChEBI" id="CHEBI:140691"/>
    </reaction>
    <physiologicalReaction direction="left-to-right" evidence="35">
        <dbReference type="Rhea" id="RHEA:65373"/>
    </physiologicalReaction>
</comment>
<dbReference type="InterPro" id="IPR037278">
    <property type="entry name" value="ARFGAP/RecO"/>
</dbReference>
<accession>M7BZR1</accession>
<dbReference type="Gene3D" id="2.30.29.30">
    <property type="entry name" value="Pleckstrin-homology domain (PH domain)/Phosphotyrosine-binding domain (PTB)"/>
    <property type="match status" value="1"/>
</dbReference>
<dbReference type="Pfam" id="PF12796">
    <property type="entry name" value="Ank_2"/>
    <property type="match status" value="1"/>
</dbReference>
<evidence type="ECO:0000256" key="23">
    <source>
        <dbReference type="ARBA" id="ARBA00023180"/>
    </source>
</evidence>
<dbReference type="SUPFAM" id="SSF50044">
    <property type="entry name" value="SH3-domain"/>
    <property type="match status" value="1"/>
</dbReference>
<keyword evidence="14" id="KW-0677">Repeat</keyword>
<evidence type="ECO:0000256" key="33">
    <source>
        <dbReference type="ARBA" id="ARBA00043816"/>
    </source>
</evidence>
<dbReference type="AlphaFoldDB" id="M7BZR1"/>
<evidence type="ECO:0000259" key="45">
    <source>
        <dbReference type="PROSITE" id="PS50002"/>
    </source>
</evidence>
<feature type="region of interest" description="Disordered" evidence="44">
    <location>
        <begin position="1"/>
        <end position="32"/>
    </location>
</feature>
<dbReference type="InterPro" id="IPR001675">
    <property type="entry name" value="Glyco_trans_29"/>
</dbReference>
<keyword evidence="8" id="KW-0963">Cytoplasm</keyword>
<dbReference type="SUPFAM" id="SSF57863">
    <property type="entry name" value="ArfGap/RecO-like zinc finger"/>
    <property type="match status" value="1"/>
</dbReference>
<evidence type="ECO:0000256" key="19">
    <source>
        <dbReference type="ARBA" id="ARBA00023043"/>
    </source>
</evidence>
<evidence type="ECO:0000256" key="30">
    <source>
        <dbReference type="ARBA" id="ARBA00042991"/>
    </source>
</evidence>
<evidence type="ECO:0000256" key="25">
    <source>
        <dbReference type="ARBA" id="ARBA00037859"/>
    </source>
</evidence>
<evidence type="ECO:0000259" key="46">
    <source>
        <dbReference type="PROSITE" id="PS50003"/>
    </source>
</evidence>
<dbReference type="PRINTS" id="PR00405">
    <property type="entry name" value="REVINTRACTNG"/>
</dbReference>
<evidence type="ECO:0000256" key="15">
    <source>
        <dbReference type="ARBA" id="ARBA00022833"/>
    </source>
</evidence>
<comment type="catalytic activity">
    <reaction evidence="32">
        <text>a ganglioside GM1 (d18:1(4E)) + CMP-N-acetyl-beta-neuraminate = a ganglioside GD1a (d18:1(4E)) + CMP + H(+)</text>
        <dbReference type="Rhea" id="RHEA:18021"/>
        <dbReference type="ChEBI" id="CHEBI:15378"/>
        <dbReference type="ChEBI" id="CHEBI:57812"/>
        <dbReference type="ChEBI" id="CHEBI:60377"/>
        <dbReference type="ChEBI" id="CHEBI:77709"/>
        <dbReference type="ChEBI" id="CHEBI:78445"/>
        <dbReference type="EC" id="2.4.3.2"/>
    </reaction>
    <physiologicalReaction direction="left-to-right" evidence="32">
        <dbReference type="Rhea" id="RHEA:18022"/>
    </physiologicalReaction>
</comment>
<keyword evidence="49" id="KW-1185">Reference proteome</keyword>
<reference evidence="49" key="1">
    <citation type="journal article" date="2013" name="Nat. Genet.">
        <title>The draft genomes of soft-shell turtle and green sea turtle yield insights into the development and evolution of the turtle-specific body plan.</title>
        <authorList>
            <person name="Wang Z."/>
            <person name="Pascual-Anaya J."/>
            <person name="Zadissa A."/>
            <person name="Li W."/>
            <person name="Niimura Y."/>
            <person name="Huang Z."/>
            <person name="Li C."/>
            <person name="White S."/>
            <person name="Xiong Z."/>
            <person name="Fang D."/>
            <person name="Wang B."/>
            <person name="Ming Y."/>
            <person name="Chen Y."/>
            <person name="Zheng Y."/>
            <person name="Kuraku S."/>
            <person name="Pignatelli M."/>
            <person name="Herrero J."/>
            <person name="Beal K."/>
            <person name="Nozawa M."/>
            <person name="Li Q."/>
            <person name="Wang J."/>
            <person name="Zhang H."/>
            <person name="Yu L."/>
            <person name="Shigenobu S."/>
            <person name="Wang J."/>
            <person name="Liu J."/>
            <person name="Flicek P."/>
            <person name="Searle S."/>
            <person name="Wang J."/>
            <person name="Kuratani S."/>
            <person name="Yin Y."/>
            <person name="Aken B."/>
            <person name="Zhang G."/>
            <person name="Irie N."/>
        </authorList>
    </citation>
    <scope>NUCLEOTIDE SEQUENCE [LARGE SCALE GENOMIC DNA]</scope>
</reference>
<evidence type="ECO:0000256" key="43">
    <source>
        <dbReference type="PROSITE-ProRule" id="PRU00288"/>
    </source>
</evidence>
<dbReference type="InterPro" id="IPR001452">
    <property type="entry name" value="SH3_domain"/>
</dbReference>
<evidence type="ECO:0000256" key="35">
    <source>
        <dbReference type="ARBA" id="ARBA00052027"/>
    </source>
</evidence>
<dbReference type="SMART" id="SM00248">
    <property type="entry name" value="ANK"/>
    <property type="match status" value="2"/>
</dbReference>
<dbReference type="EMBL" id="KB494182">
    <property type="protein sequence ID" value="EMP41335.1"/>
    <property type="molecule type" value="Genomic_DNA"/>
</dbReference>
<keyword evidence="43" id="KW-0863">Zinc-finger</keyword>
<dbReference type="GO" id="GO:0003836">
    <property type="term" value="F:beta-galactoside (CMP) alpha-2,3-sialyltransferase activity"/>
    <property type="evidence" value="ECO:0007669"/>
    <property type="project" value="UniProtKB-EC"/>
</dbReference>
<evidence type="ECO:0000256" key="6">
    <source>
        <dbReference type="ARBA" id="ARBA00006003"/>
    </source>
</evidence>
<dbReference type="InterPro" id="IPR027267">
    <property type="entry name" value="AH/BAR_dom_sf"/>
</dbReference>
<dbReference type="Gene3D" id="1.20.1270.60">
    <property type="entry name" value="Arfaptin homology (AH) domain/BAR domain"/>
    <property type="match status" value="1"/>
</dbReference>
<comment type="subcellular location">
    <subcellularLocation>
        <location evidence="2">Cytoplasm</location>
    </subcellularLocation>
    <subcellularLocation>
        <location evidence="1">Golgi apparatus membrane</location>
        <topology evidence="1">Single-pass type II membrane protein</topology>
    </subcellularLocation>
    <subcellularLocation>
        <location evidence="25">Golgi apparatus</location>
        <location evidence="25">Golgi stack membrane</location>
    </subcellularLocation>
    <subcellularLocation>
        <location evidence="3">Secreted</location>
    </subcellularLocation>
</comment>
<dbReference type="Gene3D" id="1.10.220.150">
    <property type="entry name" value="Arf GTPase activating protein"/>
    <property type="match status" value="1"/>
</dbReference>
<comment type="similarity">
    <text evidence="6">Belongs to the glycosyltransferase 29 family.</text>
</comment>
<dbReference type="PROSITE" id="PS50115">
    <property type="entry name" value="ARFGAP"/>
    <property type="match status" value="1"/>
</dbReference>
<evidence type="ECO:0000256" key="1">
    <source>
        <dbReference type="ARBA" id="ARBA00004323"/>
    </source>
</evidence>
<gene>
    <name evidence="48" type="ORF">UY3_01437</name>
</gene>
<dbReference type="Gene3D" id="3.90.1480.20">
    <property type="entry name" value="Glycosyl transferase family 29"/>
    <property type="match status" value="1"/>
</dbReference>
<evidence type="ECO:0000259" key="47">
    <source>
        <dbReference type="PROSITE" id="PS50115"/>
    </source>
</evidence>
<dbReference type="FunFam" id="1.25.40.20:FF:000006">
    <property type="entry name" value="Arf-GAP with SH3 domain, ANK repeat and PH domain-containing protein 2"/>
    <property type="match status" value="1"/>
</dbReference>
<evidence type="ECO:0000256" key="18">
    <source>
        <dbReference type="ARBA" id="ARBA00023034"/>
    </source>
</evidence>
<evidence type="ECO:0000256" key="4">
    <source>
        <dbReference type="ARBA" id="ARBA00004922"/>
    </source>
</evidence>
<dbReference type="STRING" id="8469.M7BZR1"/>
<keyword evidence="12" id="KW-0812">Transmembrane</keyword>
<comment type="catalytic activity">
    <reaction evidence="34">
        <text>ganglioside GM1 (d18:1(4E)/18:0) + CMP-N-acetyl-beta-neuraminate = ganglioside GD1a (18:1(4E)/18:0) + CMP + H(+)</text>
        <dbReference type="Rhea" id="RHEA:48248"/>
        <dbReference type="ChEBI" id="CHEBI:15378"/>
        <dbReference type="ChEBI" id="CHEBI:57812"/>
        <dbReference type="ChEBI" id="CHEBI:60377"/>
        <dbReference type="ChEBI" id="CHEBI:73110"/>
        <dbReference type="ChEBI" id="CHEBI:90153"/>
    </reaction>
    <physiologicalReaction direction="left-to-right" evidence="34">
        <dbReference type="Rhea" id="RHEA:48249"/>
    </physiologicalReaction>
</comment>
<dbReference type="PANTHER" id="PTHR45854:SF5">
    <property type="entry name" value="ARF-GAP WITH SH3 DOMAIN, ANK REPEAT AND PH DOMAIN-CONTAINING PROTEIN 1-LIKE"/>
    <property type="match status" value="1"/>
</dbReference>
<feature type="repeat" description="ANK" evidence="41">
    <location>
        <begin position="719"/>
        <end position="751"/>
    </location>
</feature>
<keyword evidence="15" id="KW-0862">Zinc</keyword>
<dbReference type="Pfam" id="PF16746">
    <property type="entry name" value="BAR_3"/>
    <property type="match status" value="1"/>
</dbReference>
<dbReference type="InterPro" id="IPR036770">
    <property type="entry name" value="Ankyrin_rpt-contain_sf"/>
</dbReference>
<dbReference type="InterPro" id="IPR038578">
    <property type="entry name" value="GT29-like_sf"/>
</dbReference>
<dbReference type="InterPro" id="IPR043593">
    <property type="entry name" value="ASAP"/>
</dbReference>
<dbReference type="Gene3D" id="1.25.40.950">
    <property type="match status" value="1"/>
</dbReference>
<evidence type="ECO:0000256" key="12">
    <source>
        <dbReference type="ARBA" id="ARBA00022692"/>
    </source>
</evidence>
<keyword evidence="23" id="KW-0325">Glycoprotein</keyword>
<dbReference type="PANTHER" id="PTHR45854">
    <property type="entry name" value="ASAP FAMILY MEMBER"/>
    <property type="match status" value="1"/>
</dbReference>
<dbReference type="GO" id="GO:0005576">
    <property type="term" value="C:extracellular region"/>
    <property type="evidence" value="ECO:0007669"/>
    <property type="project" value="UniProtKB-SubCell"/>
</dbReference>